<sequence>LDPVHYYTTPGFAWNAMFRKTGIELESITDIDIYLMFEQGIRRGLSQCSISYSKTNNKYIGEKYKKEQTEKTTPKYLLNLDANNLYGWGMCEYLPYKGSKWSDPDCFDTERILKMKEDHKKCYIFEVDLKYPEKLHDLHSDYPLAPENVFYNKELTKLTTTLYDKKKYNLHYSNLRLYLSLGLKLKKIHRVIEFEQKDWLRPYI</sequence>
<organism evidence="1 2">
    <name type="scientific">Cinara cedri</name>
    <dbReference type="NCBI Taxonomy" id="506608"/>
    <lineage>
        <taxon>Eukaryota</taxon>
        <taxon>Metazoa</taxon>
        <taxon>Ecdysozoa</taxon>
        <taxon>Arthropoda</taxon>
        <taxon>Hexapoda</taxon>
        <taxon>Insecta</taxon>
        <taxon>Pterygota</taxon>
        <taxon>Neoptera</taxon>
        <taxon>Paraneoptera</taxon>
        <taxon>Hemiptera</taxon>
        <taxon>Sternorrhyncha</taxon>
        <taxon>Aphidomorpha</taxon>
        <taxon>Aphidoidea</taxon>
        <taxon>Aphididae</taxon>
        <taxon>Lachninae</taxon>
        <taxon>Cinara</taxon>
    </lineage>
</organism>
<reference evidence="1 2" key="1">
    <citation type="submission" date="2019-08" db="EMBL/GenBank/DDBJ databases">
        <authorList>
            <person name="Alioto T."/>
            <person name="Alioto T."/>
            <person name="Gomez Garrido J."/>
        </authorList>
    </citation>
    <scope>NUCLEOTIDE SEQUENCE [LARGE SCALE GENOMIC DNA]</scope>
</reference>
<feature type="non-terminal residue" evidence="1">
    <location>
        <position position="1"/>
    </location>
</feature>
<evidence type="ECO:0000313" key="1">
    <source>
        <dbReference type="EMBL" id="VVC46546.1"/>
    </source>
</evidence>
<gene>
    <name evidence="1" type="ORF">CINCED_3A023582</name>
</gene>
<keyword evidence="2" id="KW-1185">Reference proteome</keyword>
<dbReference type="AlphaFoldDB" id="A0A5E4NSC9"/>
<evidence type="ECO:0008006" key="3">
    <source>
        <dbReference type="Google" id="ProtNLM"/>
    </source>
</evidence>
<protein>
    <recommendedName>
        <fullName evidence="3">DNA-directed DNA polymerase</fullName>
    </recommendedName>
</protein>
<dbReference type="SUPFAM" id="SSF56672">
    <property type="entry name" value="DNA/RNA polymerases"/>
    <property type="match status" value="1"/>
</dbReference>
<dbReference type="InterPro" id="IPR043502">
    <property type="entry name" value="DNA/RNA_pol_sf"/>
</dbReference>
<proteinExistence type="predicted"/>
<dbReference type="PANTHER" id="PTHR31511:SF12">
    <property type="entry name" value="RHO TERMINATION FACTOR N-TERMINAL DOMAIN-CONTAINING PROTEIN"/>
    <property type="match status" value="1"/>
</dbReference>
<name>A0A5E4NSC9_9HEMI</name>
<evidence type="ECO:0000313" key="2">
    <source>
        <dbReference type="Proteomes" id="UP000325440"/>
    </source>
</evidence>
<dbReference type="EMBL" id="CABPRJ010002727">
    <property type="protein sequence ID" value="VVC46546.1"/>
    <property type="molecule type" value="Genomic_DNA"/>
</dbReference>
<dbReference type="OrthoDB" id="6619746at2759"/>
<dbReference type="Proteomes" id="UP000325440">
    <property type="component" value="Unassembled WGS sequence"/>
</dbReference>
<dbReference type="PANTHER" id="PTHR31511">
    <property type="entry name" value="PROTEIN CBG23764"/>
    <property type="match status" value="1"/>
</dbReference>
<accession>A0A5E4NSC9</accession>
<dbReference type="GO" id="GO:0071897">
    <property type="term" value="P:DNA biosynthetic process"/>
    <property type="evidence" value="ECO:0007669"/>
    <property type="project" value="UniProtKB-ARBA"/>
</dbReference>